<dbReference type="InterPro" id="IPR006793">
    <property type="entry name" value="FaeA"/>
</dbReference>
<protein>
    <submittedName>
        <fullName evidence="4">Putative transcriptional regulator</fullName>
    </submittedName>
</protein>
<dbReference type="Proteomes" id="UP000004915">
    <property type="component" value="Unassembled WGS sequence"/>
</dbReference>
<dbReference type="InterPro" id="IPR036388">
    <property type="entry name" value="WH-like_DNA-bd_sf"/>
</dbReference>
<accession>G7CEK8</accession>
<keyword evidence="5" id="KW-1185">Reference proteome</keyword>
<evidence type="ECO:0000313" key="5">
    <source>
        <dbReference type="Proteomes" id="UP000004915"/>
    </source>
</evidence>
<dbReference type="EMBL" id="AGVE01000040">
    <property type="protein sequence ID" value="EHI13550.1"/>
    <property type="molecule type" value="Genomic_DNA"/>
</dbReference>
<dbReference type="eggNOG" id="COG2345">
    <property type="taxonomic scope" value="Bacteria"/>
</dbReference>
<dbReference type="Pfam" id="PF04703">
    <property type="entry name" value="FaeA"/>
    <property type="match status" value="1"/>
</dbReference>
<keyword evidence="2" id="KW-0804">Transcription</keyword>
<dbReference type="GO" id="GO:0006355">
    <property type="term" value="P:regulation of DNA-templated transcription"/>
    <property type="evidence" value="ECO:0007669"/>
    <property type="project" value="InterPro"/>
</dbReference>
<proteinExistence type="predicted"/>
<evidence type="ECO:0000256" key="3">
    <source>
        <dbReference type="SAM" id="MobiDB-lite"/>
    </source>
</evidence>
<dbReference type="AlphaFoldDB" id="G7CEK8"/>
<reference evidence="4 5" key="1">
    <citation type="submission" date="2011-11" db="EMBL/GenBank/DDBJ databases">
        <authorList>
            <consortium name="Tuberculosis Structural Genomics Consortium"/>
            <person name="Ioerger T.R."/>
        </authorList>
    </citation>
    <scope>NUCLEOTIDE SEQUENCE [LARGE SCALE GENOMIC DNA]</scope>
    <source>
        <strain evidence="5">ATCC 19527 / DSM 44167 / CIP 105390 / JCM 6362 / NCTC 10409 / 316</strain>
    </source>
</reference>
<organism evidence="4 5">
    <name type="scientific">Mycolicibacterium thermoresistibile (strain ATCC 19527 / DSM 44167 / CIP 105390 / JCM 6362 / NCTC 10409 / 316)</name>
    <name type="common">Mycobacterium thermoresistibile</name>
    <dbReference type="NCBI Taxonomy" id="1078020"/>
    <lineage>
        <taxon>Bacteria</taxon>
        <taxon>Bacillati</taxon>
        <taxon>Actinomycetota</taxon>
        <taxon>Actinomycetes</taxon>
        <taxon>Mycobacteriales</taxon>
        <taxon>Mycobacteriaceae</taxon>
        <taxon>Mycolicibacterium</taxon>
    </lineage>
</organism>
<sequence>MSVSAPRHDLDAPQSERAAGRQRRKVLDVVKRAAEPVDAQQVADALRIHVTTARFHLSTLEGQGAIRRRRARNGGRGRPRLTYEPTPRLDYADIVSLFATHLGGTPVERERRATLIGADLARRVRVARRRDESTVADLVVETLGELGFQVRNVLTSFGEVTVQICTCPLAEVAETAPEVVRGIQQGLIQEVVDRNAEVIGGRYRVAVTPDPRAGSCEVGLILRPGD</sequence>
<comment type="caution">
    <text evidence="4">The sequence shown here is derived from an EMBL/GenBank/DDBJ whole genome shotgun (WGS) entry which is preliminary data.</text>
</comment>
<evidence type="ECO:0000256" key="2">
    <source>
        <dbReference type="ARBA" id="ARBA00023163"/>
    </source>
</evidence>
<dbReference type="RefSeq" id="WP_003924924.1">
    <property type="nucleotide sequence ID" value="NZ_AGVE01000040.1"/>
</dbReference>
<evidence type="ECO:0000256" key="1">
    <source>
        <dbReference type="ARBA" id="ARBA00023015"/>
    </source>
</evidence>
<dbReference type="InterPro" id="IPR036390">
    <property type="entry name" value="WH_DNA-bd_sf"/>
</dbReference>
<dbReference type="PATRIC" id="fig|1078020.3.peg.1402"/>
<feature type="region of interest" description="Disordered" evidence="3">
    <location>
        <begin position="1"/>
        <end position="23"/>
    </location>
</feature>
<feature type="compositionally biased region" description="Basic and acidic residues" evidence="3">
    <location>
        <begin position="1"/>
        <end position="11"/>
    </location>
</feature>
<dbReference type="Gene3D" id="1.10.10.10">
    <property type="entry name" value="Winged helix-like DNA-binding domain superfamily/Winged helix DNA-binding domain"/>
    <property type="match status" value="1"/>
</dbReference>
<dbReference type="SUPFAM" id="SSF46785">
    <property type="entry name" value="Winged helix' DNA-binding domain"/>
    <property type="match status" value="1"/>
</dbReference>
<name>G7CEK8_MYCT3</name>
<keyword evidence="1" id="KW-0805">Transcription regulation</keyword>
<evidence type="ECO:0000313" key="4">
    <source>
        <dbReference type="EMBL" id="EHI13550.1"/>
    </source>
</evidence>
<gene>
    <name evidence="4" type="ORF">KEK_07122</name>
</gene>